<dbReference type="PANTHER" id="PTHR19328:SF75">
    <property type="entry name" value="ALDOSE SUGAR DEHYDROGENASE YLII"/>
    <property type="match status" value="1"/>
</dbReference>
<dbReference type="AlphaFoldDB" id="A0A7K4MRD1"/>
<accession>A0A7K4MRD1</accession>
<name>A0A7K4MRD1_9ARCH</name>
<comment type="caution">
    <text evidence="1">The sequence shown here is derived from an EMBL/GenBank/DDBJ whole genome shotgun (WGS) entry which is preliminary data.</text>
</comment>
<dbReference type="InterPro" id="IPR011042">
    <property type="entry name" value="6-blade_b-propeller_TolB-like"/>
</dbReference>
<evidence type="ECO:0000313" key="2">
    <source>
        <dbReference type="Proteomes" id="UP000523105"/>
    </source>
</evidence>
<dbReference type="Proteomes" id="UP000523105">
    <property type="component" value="Unassembled WGS sequence"/>
</dbReference>
<proteinExistence type="predicted"/>
<reference evidence="1 2" key="1">
    <citation type="journal article" date="2019" name="Environ. Microbiol.">
        <title>Genomics insights into ecotype formation of ammonia-oxidizing archaea in the deep ocean.</title>
        <authorList>
            <person name="Wang Y."/>
            <person name="Huang J.M."/>
            <person name="Cui G.J."/>
            <person name="Nunoura T."/>
            <person name="Takaki Y."/>
            <person name="Li W.L."/>
            <person name="Li J."/>
            <person name="Gao Z.M."/>
            <person name="Takai K."/>
            <person name="Zhang A.Q."/>
            <person name="Stepanauskas R."/>
        </authorList>
    </citation>
    <scope>NUCLEOTIDE SEQUENCE [LARGE SCALE GENOMIC DNA]</scope>
    <source>
        <strain evidence="1 2">L15b</strain>
    </source>
</reference>
<protein>
    <submittedName>
        <fullName evidence="1">Glucose dehydrogenase</fullName>
    </submittedName>
</protein>
<sequence>DQNDAQGCSVTGGYVYRGRQIPELYGHYIFGDYCTGKVWSFTVKSGATQNYEEWKIKGLEEDLYLSSFGEDGRGELYIVNHTGSIYKLIGVK</sequence>
<evidence type="ECO:0000313" key="1">
    <source>
        <dbReference type="EMBL" id="NWJ44143.1"/>
    </source>
</evidence>
<dbReference type="PANTHER" id="PTHR19328">
    <property type="entry name" value="HEDGEHOG-INTERACTING PROTEIN"/>
    <property type="match status" value="1"/>
</dbReference>
<feature type="non-terminal residue" evidence="1">
    <location>
        <position position="1"/>
    </location>
</feature>
<dbReference type="EMBL" id="JACASV010000123">
    <property type="protein sequence ID" value="NWJ44143.1"/>
    <property type="molecule type" value="Genomic_DNA"/>
</dbReference>
<gene>
    <name evidence="1" type="ORF">HX837_08110</name>
</gene>
<organism evidence="1 2">
    <name type="scientific">Marine Group I thaumarchaeote</name>
    <dbReference type="NCBI Taxonomy" id="2511932"/>
    <lineage>
        <taxon>Archaea</taxon>
        <taxon>Nitrososphaerota</taxon>
        <taxon>Marine Group I</taxon>
    </lineage>
</organism>
<dbReference type="Gene3D" id="2.120.10.30">
    <property type="entry name" value="TolB, C-terminal domain"/>
    <property type="match status" value="1"/>
</dbReference>